<dbReference type="InterPro" id="IPR051010">
    <property type="entry name" value="BCAA_transport"/>
</dbReference>
<keyword evidence="6" id="KW-1185">Reference proteome</keyword>
<dbReference type="Proteomes" id="UP000290849">
    <property type="component" value="Unassembled WGS sequence"/>
</dbReference>
<dbReference type="InterPro" id="IPR028081">
    <property type="entry name" value="Leu-bd"/>
</dbReference>
<comment type="similarity">
    <text evidence="1">Belongs to the leucine-binding protein family.</text>
</comment>
<evidence type="ECO:0000256" key="1">
    <source>
        <dbReference type="ARBA" id="ARBA00010062"/>
    </source>
</evidence>
<dbReference type="AlphaFoldDB" id="A0A4Q1HEL9"/>
<dbReference type="PANTHER" id="PTHR30483">
    <property type="entry name" value="LEUCINE-SPECIFIC-BINDING PROTEIN"/>
    <property type="match status" value="1"/>
</dbReference>
<keyword evidence="3" id="KW-1133">Transmembrane helix</keyword>
<evidence type="ECO:0000256" key="3">
    <source>
        <dbReference type="SAM" id="Phobius"/>
    </source>
</evidence>
<dbReference type="CDD" id="cd06327">
    <property type="entry name" value="PBP1_SBP-like"/>
    <property type="match status" value="1"/>
</dbReference>
<dbReference type="Gene3D" id="3.40.50.2300">
    <property type="match status" value="2"/>
</dbReference>
<feature type="domain" description="Leucine-binding protein" evidence="4">
    <location>
        <begin position="71"/>
        <end position="410"/>
    </location>
</feature>
<keyword evidence="2" id="KW-0732">Signal</keyword>
<reference evidence="5 6" key="1">
    <citation type="journal article" date="2017" name="Int. J. Syst. Evol. Microbiol.">
        <title>Achromobacter aloeverae sp. nov., isolated from the root of Aloe vera (L.) Burm.f.</title>
        <authorList>
            <person name="Kuncharoen N."/>
            <person name="Muramatsu Y."/>
            <person name="Shibata C."/>
            <person name="Kamakura Y."/>
            <person name="Nakagawa Y."/>
            <person name="Tanasupawat S."/>
        </authorList>
    </citation>
    <scope>NUCLEOTIDE SEQUENCE [LARGE SCALE GENOMIC DNA]</scope>
    <source>
        <strain evidence="5 6">AVA-1</strain>
    </source>
</reference>
<comment type="caution">
    <text evidence="5">The sequence shown here is derived from an EMBL/GenBank/DDBJ whole genome shotgun (WGS) entry which is preliminary data.</text>
</comment>
<organism evidence="5 6">
    <name type="scientific">Achromobacter aloeverae</name>
    <dbReference type="NCBI Taxonomy" id="1750518"/>
    <lineage>
        <taxon>Bacteria</taxon>
        <taxon>Pseudomonadati</taxon>
        <taxon>Pseudomonadota</taxon>
        <taxon>Betaproteobacteria</taxon>
        <taxon>Burkholderiales</taxon>
        <taxon>Alcaligenaceae</taxon>
        <taxon>Achromobacter</taxon>
    </lineage>
</organism>
<protein>
    <submittedName>
        <fullName evidence="5">ABC transporter permease</fullName>
    </submittedName>
</protein>
<evidence type="ECO:0000313" key="6">
    <source>
        <dbReference type="Proteomes" id="UP000290849"/>
    </source>
</evidence>
<gene>
    <name evidence="5" type="ORF">C7R54_26625</name>
</gene>
<dbReference type="SUPFAM" id="SSF53822">
    <property type="entry name" value="Periplasmic binding protein-like I"/>
    <property type="match status" value="1"/>
</dbReference>
<dbReference type="PANTHER" id="PTHR30483:SF6">
    <property type="entry name" value="PERIPLASMIC BINDING PROTEIN OF ABC TRANSPORTER FOR NATURAL AMINO ACIDS"/>
    <property type="match status" value="1"/>
</dbReference>
<dbReference type="EMBL" id="PYAL01000009">
    <property type="protein sequence ID" value="RXN83840.1"/>
    <property type="molecule type" value="Genomic_DNA"/>
</dbReference>
<evidence type="ECO:0000313" key="5">
    <source>
        <dbReference type="EMBL" id="RXN83840.1"/>
    </source>
</evidence>
<name>A0A4Q1HEL9_9BURK</name>
<keyword evidence="3" id="KW-0812">Transmembrane</keyword>
<proteinExistence type="inferred from homology"/>
<dbReference type="Pfam" id="PF13458">
    <property type="entry name" value="Peripla_BP_6"/>
    <property type="match status" value="1"/>
</dbReference>
<feature type="transmembrane region" description="Helical" evidence="3">
    <location>
        <begin position="44"/>
        <end position="64"/>
    </location>
</feature>
<evidence type="ECO:0000256" key="2">
    <source>
        <dbReference type="ARBA" id="ARBA00022729"/>
    </source>
</evidence>
<accession>A0A4Q1HEL9</accession>
<evidence type="ECO:0000259" key="4">
    <source>
        <dbReference type="Pfam" id="PF13458"/>
    </source>
</evidence>
<dbReference type="InterPro" id="IPR028082">
    <property type="entry name" value="Peripla_BP_I"/>
</dbReference>
<dbReference type="OrthoDB" id="8887944at2"/>
<sequence length="447" mass="47338">MGNSFRSIVVRCSGLPVRYPGLACAGPASRLPGFFRPPRRAGGLAVLAAAVALACAATAIPAAAEPAGDVVRIGVSNDRSGIYADVGGPGSEAATRLAVKDFGGQVLGKRIEVIGADTQNKADVASAVVRRWFDTQNVVAVVDGGASSTGLAAAYVAKEKNGTALISGGFAGDFSGKQCSTVTTQWAPDTYALANAVVRGAVDQGGKSWYFITSDYVFGKSLEANASHFVERAGGKVLGSARHPLGATDFASFILQAQASQAQVIGLASAGGDLVNLIKQAQEFGLAGSRQRMLTFLTFITDVAAMGLPVAQGLIFPDAFYWDADDDTRAWTRRWQKEANWDRVPSIVHALSYVATMHYLQAVQAAGTFDGEAVNRKLRELPVTTRLIKNARVRPEDGRVIMDLYLVEVKKPAESRYPGDFYRILSTVPGDKVFVSLADSECPLARK</sequence>
<keyword evidence="3" id="KW-0472">Membrane</keyword>